<evidence type="ECO:0000256" key="1">
    <source>
        <dbReference type="ARBA" id="ARBA00023015"/>
    </source>
</evidence>
<keyword evidence="2" id="KW-0238">DNA-binding</keyword>
<dbReference type="InterPro" id="IPR036388">
    <property type="entry name" value="WH-like_DNA-bd_sf"/>
</dbReference>
<dbReference type="Gene3D" id="1.10.10.10">
    <property type="entry name" value="Winged helix-like DNA-binding domain superfamily/Winged helix DNA-binding domain"/>
    <property type="match status" value="1"/>
</dbReference>
<dbReference type="Pfam" id="PF07729">
    <property type="entry name" value="FCD"/>
    <property type="match status" value="1"/>
</dbReference>
<name>A0ABV8FJD0_9ACTN</name>
<sequence length="247" mass="26594">MAAYSVRGVHGQTVRLLGERVLSGRIGEGATIDLAELSEELGLSLTAIREAIKVLAAKGLVGSRQKKGTFVRPRRDWNLLDPDVVRWQIAAGAGDVFFRDLAELRDALEPSAALLAARRRTDADVAELRAALVDIDDTAGGQTAEEAEAAAQADLRWHRALLAATHNELYARTDVFFAAGLSERDRLVHGGVHRDPVPSHARVTEAVAAGDPLAAEAAMHALLAQAREDLSRITENPVPDDDPERPQ</sequence>
<protein>
    <submittedName>
        <fullName evidence="6">FadR/GntR family transcriptional regulator</fullName>
    </submittedName>
</protein>
<dbReference type="SMART" id="SM00895">
    <property type="entry name" value="FCD"/>
    <property type="match status" value="1"/>
</dbReference>
<dbReference type="Proteomes" id="UP001595847">
    <property type="component" value="Unassembled WGS sequence"/>
</dbReference>
<keyword evidence="7" id="KW-1185">Reference proteome</keyword>
<evidence type="ECO:0000256" key="4">
    <source>
        <dbReference type="SAM" id="MobiDB-lite"/>
    </source>
</evidence>
<evidence type="ECO:0000256" key="2">
    <source>
        <dbReference type="ARBA" id="ARBA00023125"/>
    </source>
</evidence>
<evidence type="ECO:0000256" key="3">
    <source>
        <dbReference type="ARBA" id="ARBA00023163"/>
    </source>
</evidence>
<feature type="region of interest" description="Disordered" evidence="4">
    <location>
        <begin position="228"/>
        <end position="247"/>
    </location>
</feature>
<proteinExistence type="predicted"/>
<dbReference type="EMBL" id="JBHSBH010000007">
    <property type="protein sequence ID" value="MFC3996234.1"/>
    <property type="molecule type" value="Genomic_DNA"/>
</dbReference>
<gene>
    <name evidence="6" type="ORF">ACFOVU_09935</name>
</gene>
<dbReference type="PROSITE" id="PS50949">
    <property type="entry name" value="HTH_GNTR"/>
    <property type="match status" value="1"/>
</dbReference>
<evidence type="ECO:0000313" key="6">
    <source>
        <dbReference type="EMBL" id="MFC3996234.1"/>
    </source>
</evidence>
<dbReference type="SMART" id="SM00345">
    <property type="entry name" value="HTH_GNTR"/>
    <property type="match status" value="1"/>
</dbReference>
<accession>A0ABV8FJD0</accession>
<dbReference type="Pfam" id="PF00392">
    <property type="entry name" value="GntR"/>
    <property type="match status" value="1"/>
</dbReference>
<dbReference type="InterPro" id="IPR000524">
    <property type="entry name" value="Tscrpt_reg_HTH_GntR"/>
</dbReference>
<dbReference type="Gene3D" id="1.20.120.530">
    <property type="entry name" value="GntR ligand-binding domain-like"/>
    <property type="match status" value="1"/>
</dbReference>
<dbReference type="CDD" id="cd07377">
    <property type="entry name" value="WHTH_GntR"/>
    <property type="match status" value="1"/>
</dbReference>
<dbReference type="InterPro" id="IPR008920">
    <property type="entry name" value="TF_FadR/GntR_C"/>
</dbReference>
<evidence type="ECO:0000259" key="5">
    <source>
        <dbReference type="PROSITE" id="PS50949"/>
    </source>
</evidence>
<dbReference type="SUPFAM" id="SSF46785">
    <property type="entry name" value="Winged helix' DNA-binding domain"/>
    <property type="match status" value="1"/>
</dbReference>
<dbReference type="InterPro" id="IPR036390">
    <property type="entry name" value="WH_DNA-bd_sf"/>
</dbReference>
<dbReference type="RefSeq" id="WP_378532098.1">
    <property type="nucleotide sequence ID" value="NZ_JBHSBH010000007.1"/>
</dbReference>
<dbReference type="SUPFAM" id="SSF48008">
    <property type="entry name" value="GntR ligand-binding domain-like"/>
    <property type="match status" value="1"/>
</dbReference>
<keyword evidence="1" id="KW-0805">Transcription regulation</keyword>
<feature type="compositionally biased region" description="Acidic residues" evidence="4">
    <location>
        <begin position="238"/>
        <end position="247"/>
    </location>
</feature>
<comment type="caution">
    <text evidence="6">The sequence shown here is derived from an EMBL/GenBank/DDBJ whole genome shotgun (WGS) entry which is preliminary data.</text>
</comment>
<keyword evidence="3" id="KW-0804">Transcription</keyword>
<organism evidence="6 7">
    <name type="scientific">Nocardiopsis sediminis</name>
    <dbReference type="NCBI Taxonomy" id="1778267"/>
    <lineage>
        <taxon>Bacteria</taxon>
        <taxon>Bacillati</taxon>
        <taxon>Actinomycetota</taxon>
        <taxon>Actinomycetes</taxon>
        <taxon>Streptosporangiales</taxon>
        <taxon>Nocardiopsidaceae</taxon>
        <taxon>Nocardiopsis</taxon>
    </lineage>
</organism>
<reference evidence="7" key="1">
    <citation type="journal article" date="2019" name="Int. J. Syst. Evol. Microbiol.">
        <title>The Global Catalogue of Microorganisms (GCM) 10K type strain sequencing project: providing services to taxonomists for standard genome sequencing and annotation.</title>
        <authorList>
            <consortium name="The Broad Institute Genomics Platform"/>
            <consortium name="The Broad Institute Genome Sequencing Center for Infectious Disease"/>
            <person name="Wu L."/>
            <person name="Ma J."/>
        </authorList>
    </citation>
    <scope>NUCLEOTIDE SEQUENCE [LARGE SCALE GENOMIC DNA]</scope>
    <source>
        <strain evidence="7">TBRC 1826</strain>
    </source>
</reference>
<dbReference type="PANTHER" id="PTHR43537">
    <property type="entry name" value="TRANSCRIPTIONAL REGULATOR, GNTR FAMILY"/>
    <property type="match status" value="1"/>
</dbReference>
<evidence type="ECO:0000313" key="7">
    <source>
        <dbReference type="Proteomes" id="UP001595847"/>
    </source>
</evidence>
<dbReference type="InterPro" id="IPR011711">
    <property type="entry name" value="GntR_C"/>
</dbReference>
<feature type="domain" description="HTH gntR-type" evidence="5">
    <location>
        <begin position="7"/>
        <end position="74"/>
    </location>
</feature>
<dbReference type="PANTHER" id="PTHR43537:SF44">
    <property type="entry name" value="GNTR FAMILY REGULATORY PROTEIN"/>
    <property type="match status" value="1"/>
</dbReference>